<dbReference type="Gene3D" id="6.20.50.80">
    <property type="match status" value="1"/>
</dbReference>
<gene>
    <name evidence="18" type="ORF">CWI36_0791p0010</name>
</gene>
<dbReference type="Gene3D" id="3.30.1490.180">
    <property type="entry name" value="RNA polymerase ii"/>
    <property type="match status" value="1"/>
</dbReference>
<evidence type="ECO:0000256" key="10">
    <source>
        <dbReference type="ARBA" id="ARBA00022842"/>
    </source>
</evidence>
<dbReference type="Pfam" id="PF04983">
    <property type="entry name" value="RNA_pol_Rpb1_3"/>
    <property type="match status" value="2"/>
</dbReference>
<comment type="function">
    <text evidence="15">DNA-dependent RNA polymerase catalyzes the transcription of DNA into RNA using the four ribonucleoside triphosphates as substrates.</text>
</comment>
<evidence type="ECO:0000256" key="14">
    <source>
        <dbReference type="ARBA" id="ARBA00048552"/>
    </source>
</evidence>
<dbReference type="Gene3D" id="4.10.860.120">
    <property type="entry name" value="RNA polymerase II, clamp domain"/>
    <property type="match status" value="2"/>
</dbReference>
<keyword evidence="11" id="KW-0238">DNA-binding</keyword>
<dbReference type="CDD" id="cd02584">
    <property type="entry name" value="RNAP_II_Rpb1_C"/>
    <property type="match status" value="1"/>
</dbReference>
<keyword evidence="12 15" id="KW-0804">Transcription</keyword>
<dbReference type="InterPro" id="IPR044893">
    <property type="entry name" value="RNA_pol_Rpb1_clamp_domain"/>
</dbReference>
<keyword evidence="9" id="KW-0862">Zinc</keyword>
<dbReference type="Gene3D" id="1.10.150.390">
    <property type="match status" value="1"/>
</dbReference>
<evidence type="ECO:0000313" key="19">
    <source>
        <dbReference type="Proteomes" id="UP000291404"/>
    </source>
</evidence>
<evidence type="ECO:0000256" key="3">
    <source>
        <dbReference type="ARBA" id="ARBA00022478"/>
    </source>
</evidence>
<dbReference type="GO" id="GO:0003677">
    <property type="term" value="F:DNA binding"/>
    <property type="evidence" value="ECO:0007669"/>
    <property type="project" value="UniProtKB-KW"/>
</dbReference>
<dbReference type="FunFam" id="4.10.860.120:FF:000003">
    <property type="entry name" value="DNA-directed RNA polymerase subunit"/>
    <property type="match status" value="1"/>
</dbReference>
<dbReference type="Gene3D" id="1.10.132.30">
    <property type="match status" value="1"/>
</dbReference>
<dbReference type="VEuPathDB" id="MicrosporidiaDB:CWI36_0791p0010"/>
<dbReference type="EMBL" id="PITI01000791">
    <property type="protein sequence ID" value="TBU04247.1"/>
    <property type="molecule type" value="Genomic_DNA"/>
</dbReference>
<keyword evidence="3 15" id="KW-0240">DNA-directed RNA polymerase</keyword>
<evidence type="ECO:0000256" key="12">
    <source>
        <dbReference type="ARBA" id="ARBA00023163"/>
    </source>
</evidence>
<dbReference type="InterPro" id="IPR000684">
    <property type="entry name" value="RNA_pol_II_repeat_euk"/>
</dbReference>
<dbReference type="InterPro" id="IPR007081">
    <property type="entry name" value="RNA_pol_Rpb1_5"/>
</dbReference>
<comment type="similarity">
    <text evidence="2 15">Belongs to the RNA polymerase beta' chain family.</text>
</comment>
<evidence type="ECO:0000256" key="5">
    <source>
        <dbReference type="ARBA" id="ARBA00022679"/>
    </source>
</evidence>
<dbReference type="InterPro" id="IPR007083">
    <property type="entry name" value="RNA_pol_Rpb1_4"/>
</dbReference>
<evidence type="ECO:0000256" key="16">
    <source>
        <dbReference type="SAM" id="MobiDB-lite"/>
    </source>
</evidence>
<dbReference type="FunFam" id="2.40.40.20:FF:000019">
    <property type="entry name" value="DNA-directed RNA polymerase II subunit RPB1"/>
    <property type="match status" value="1"/>
</dbReference>
<dbReference type="InterPro" id="IPR038593">
    <property type="entry name" value="RNA_pol_Rpb1_7_sf"/>
</dbReference>
<proteinExistence type="inferred from homology"/>
<feature type="compositionally biased region" description="Basic and acidic residues" evidence="16">
    <location>
        <begin position="612"/>
        <end position="672"/>
    </location>
</feature>
<feature type="compositionally biased region" description="Basic and acidic residues" evidence="16">
    <location>
        <begin position="986"/>
        <end position="1022"/>
    </location>
</feature>
<dbReference type="InterPro" id="IPR000722">
    <property type="entry name" value="RNA_pol_asu"/>
</dbReference>
<evidence type="ECO:0000256" key="4">
    <source>
        <dbReference type="ARBA" id="ARBA00022553"/>
    </source>
</evidence>
<feature type="region of interest" description="Disordered" evidence="16">
    <location>
        <begin position="986"/>
        <end position="1030"/>
    </location>
</feature>
<keyword evidence="13" id="KW-0539">Nucleus</keyword>
<feature type="non-terminal residue" evidence="18">
    <location>
        <position position="1919"/>
    </location>
</feature>
<dbReference type="Pfam" id="PF05000">
    <property type="entry name" value="RNA_pol_Rpb1_4"/>
    <property type="match status" value="1"/>
</dbReference>
<dbReference type="FunFam" id="1.10.150.390:FF:000001">
    <property type="entry name" value="DNA-directed RNA polymerase subunit"/>
    <property type="match status" value="1"/>
</dbReference>
<evidence type="ECO:0000256" key="8">
    <source>
        <dbReference type="ARBA" id="ARBA00022737"/>
    </source>
</evidence>
<evidence type="ECO:0000256" key="7">
    <source>
        <dbReference type="ARBA" id="ARBA00022723"/>
    </source>
</evidence>
<evidence type="ECO:0000313" key="18">
    <source>
        <dbReference type="EMBL" id="TBU04247.1"/>
    </source>
</evidence>
<feature type="region of interest" description="Disordered" evidence="16">
    <location>
        <begin position="1089"/>
        <end position="1142"/>
    </location>
</feature>
<dbReference type="Gene3D" id="2.40.40.20">
    <property type="match status" value="1"/>
</dbReference>
<dbReference type="InterPro" id="IPR006592">
    <property type="entry name" value="RNA_pol_N"/>
</dbReference>
<dbReference type="InterPro" id="IPR042102">
    <property type="entry name" value="RNA_pol_Rpb1_3_sf"/>
</dbReference>
<sequence>MLKQPLLPITPLPSTPYNPSSLTIKYLFLNSLNPLKMLKQPLHHKKISSIQFSLFSPSQIRTNSVLHIDYPETLEHGIPKDNGLIDLRMGTIDRGFLCATCGQSSNDCCGHFGHIELFKPMFHVGFLPKIKKVLESVCFYCSKIKSSTSSIHSVAHKNRLNFVWNICKNKSVCEGDEETQPNDSIKVKTGCGNKQPTIRKEGLNLVAFMKGEESVEGKVILNGEKVYSIFKKISDTDIQLLGFDLIYSRPEYMILLALPVCPPCVRPSISLEGILRGEDDLTHKYADIIKANQNLKKYEQEGAPSHIVRDYEQLLQFHIATLIDNDISGQPQALQKSGRPLKSITARLKGKEGRIRGNLMGKRVDFSARSVITPDPNISLIQVGVPINIAKIHTFPERVTPFNIEKLTKKIQNGPFNHPGANFVIKPDGQKIDLRYNRTDISLTPNFIVERHMEDNDIVLFNRQPSLHKMSMMAHKVKVMNNLTFRLNLSTTTPYNADFDGDEMNLHMPQSLLTVSELEEIALVSKQILSPQSNRPVMGIVQDTLVGIRLFTLKNNFIDFRNSMQLIYCSDLILPIPTILRPVKLFTGKQLFSLLLPPINYSKGYYNGVGGDSKEGVSREGDSSKDREGVSSKDSKEGVSSKEGDSSRDREGVSSKDSKEGVSSKDTKDSNKDTNNNPTNPNNNNNNNNNPTNNILIVNGLLLLGVIDKKTVGTSQGSLIHIIYNDCGHERTCNFFDGIQRLINTWLVTISSFSVGVGDMCINKKTMHKIEESIERGVKEVRNKIQMCRKNEMERLPGMSLRETYESTVSVILNKTRDIVGSLAHKNLLSCNYLNHMILSGSKGSTINISQVSGCVGQQTVEGHRIPYGFRYRTLPHFLKDDTAAESRGFVQNSYISGLTPAEFFFHAMGGREGLIDTAVKTAETGYIQRRLVKAMEDASVKYDRSVRNGRGVVFQFLYGDDGYDATYLENVEIKGVRGMEGMLEGDNRDKGMLEGDSRDKGMLERDNRDKGMLEGNSRDKGMLGGNSNGIDNYNPVTNMTYKLEGVSNSIDNYNPVTDSTNNYNPVSDMTYKLEGVNIEDNKYNSTIKQQGFNTSSSNNNTNTNNSTNNNNPYNTNNHNNNNYINNTNNHTNNNTTNHTNTNTNNNILNLALKHKIDMFGSKEYRIISKDTSYYNMLSTDIELQKILDKEWEEIFKVCCYLKEGRYALPVNVKRLLWTARVKYGKGSVNPYKIIQVREDLIRFINSNGIGYMGDSKDSSVVGGVSKEYDYMGVNKEYHYMGVNNTTDGYNPVSNDTNNYRGVNNRDSNYNPVSNDTSNYNPVSTNTSNYNPINNPSNHHPSNIHHPSITTTGSNVLACLIRISLSTKKCILKHKLSLEGLEWFIKQTKSKFINSLATVGEMVGTLAAQSVGEPATQMTLNTFHYAGVASTVTLGVPRLKEIINVSKSMKTPSMRVFLNSDFSSNIKSARIVQNEIEYLSIKDVIYSIEIIYDKEIESSVIEEDIDFIKVYYEFPDEIINNSLLSNWVLRITLNRESMVSKGVSISNLESVIKKAFGSDLQVICSDENAEVLIIRIRVYGEEDECFLKKVCENIMELQLKGIKGIKKAFLLNYKEEWVLQTEGSNLWEVLYHKWVKGFKCYSNCIIEVVEVLGIEGGRECVLRELKGVIESDGSYVNYRHLSLLCDVMTLRGVLSGITRHGVNRGDNGALIRCSFEETVEILLEAALRAENSVCRGVTDNIMVGQMIPLGTGNMDLLVDLECLKEAIPLIKGVFDFEKVENEYLDVKTPEIMSPVSEVSGSPVGGCWSPVGLMSGGSYYNPGSPLCGTASPSYRSGFVSSPSYSPTSPSYSPTSPSYSPTSPSYSPTSPSYSPTSPSYSPTSPSYSPTSPSYSPTSPSYSPTSPSYSPTSPSYSPTSRA</sequence>
<dbReference type="InterPro" id="IPR038120">
    <property type="entry name" value="Rpb1_funnel_sf"/>
</dbReference>
<dbReference type="PANTHER" id="PTHR19376">
    <property type="entry name" value="DNA-DIRECTED RNA POLYMERASE"/>
    <property type="match status" value="1"/>
</dbReference>
<keyword evidence="4" id="KW-0597">Phosphoprotein</keyword>
<comment type="caution">
    <text evidence="18">The sequence shown here is derived from an EMBL/GenBank/DDBJ whole genome shotgun (WGS) entry which is preliminary data.</text>
</comment>
<keyword evidence="8" id="KW-0677">Repeat</keyword>
<dbReference type="Gene3D" id="1.10.274.100">
    <property type="entry name" value="RNA polymerase Rpb1, domain 3"/>
    <property type="match status" value="1"/>
</dbReference>
<dbReference type="EC" id="2.7.7.6" evidence="15"/>
<keyword evidence="6 15" id="KW-0548">Nucleotidyltransferase</keyword>
<comment type="subcellular location">
    <subcellularLocation>
        <location evidence="1">Nucleus</location>
    </subcellularLocation>
</comment>
<feature type="region of interest" description="Disordered" evidence="16">
    <location>
        <begin position="1844"/>
        <end position="1919"/>
    </location>
</feature>
<feature type="compositionally biased region" description="Low complexity" evidence="16">
    <location>
        <begin position="1094"/>
        <end position="1142"/>
    </location>
</feature>
<feature type="region of interest" description="Disordered" evidence="16">
    <location>
        <begin position="611"/>
        <end position="691"/>
    </location>
</feature>
<dbReference type="Pfam" id="PF04998">
    <property type="entry name" value="RNA_pol_Rpb1_5"/>
    <property type="match status" value="1"/>
</dbReference>
<dbReference type="GO" id="GO:0003899">
    <property type="term" value="F:DNA-directed RNA polymerase activity"/>
    <property type="evidence" value="ECO:0007669"/>
    <property type="project" value="UniProtKB-EC"/>
</dbReference>
<accession>A0A4Q9L935</accession>
<dbReference type="Pfam" id="PF04990">
    <property type="entry name" value="RNA_pol_Rpb1_7"/>
    <property type="match status" value="1"/>
</dbReference>
<name>A0A4Q9L935_9MICR</name>
<dbReference type="CDD" id="cd02733">
    <property type="entry name" value="RNAP_II_RPB1_N"/>
    <property type="match status" value="1"/>
</dbReference>
<evidence type="ECO:0000256" key="9">
    <source>
        <dbReference type="ARBA" id="ARBA00022833"/>
    </source>
</evidence>
<dbReference type="VEuPathDB" id="MicrosporidiaDB:CWI39_0720p0010"/>
<evidence type="ECO:0000256" key="11">
    <source>
        <dbReference type="ARBA" id="ARBA00023125"/>
    </source>
</evidence>
<dbReference type="SUPFAM" id="SSF64484">
    <property type="entry name" value="beta and beta-prime subunits of DNA dependent RNA-polymerase"/>
    <property type="match status" value="2"/>
</dbReference>
<feature type="compositionally biased region" description="Low complexity" evidence="16">
    <location>
        <begin position="673"/>
        <end position="691"/>
    </location>
</feature>
<comment type="catalytic activity">
    <reaction evidence="14 15">
        <text>RNA(n) + a ribonucleoside 5'-triphosphate = RNA(n+1) + diphosphate</text>
        <dbReference type="Rhea" id="RHEA:21248"/>
        <dbReference type="Rhea" id="RHEA-COMP:14527"/>
        <dbReference type="Rhea" id="RHEA-COMP:17342"/>
        <dbReference type="ChEBI" id="CHEBI:33019"/>
        <dbReference type="ChEBI" id="CHEBI:61557"/>
        <dbReference type="ChEBI" id="CHEBI:140395"/>
        <dbReference type="EC" id="2.7.7.6"/>
    </reaction>
</comment>
<dbReference type="Pfam" id="PF04997">
    <property type="entry name" value="RNA_pol_Rpb1_1"/>
    <property type="match status" value="1"/>
</dbReference>
<keyword evidence="5 15" id="KW-0808">Transferase</keyword>
<dbReference type="SMART" id="SM00663">
    <property type="entry name" value="RPOLA_N"/>
    <property type="match status" value="1"/>
</dbReference>
<dbReference type="Gene3D" id="3.30.1360.140">
    <property type="match status" value="1"/>
</dbReference>
<keyword evidence="10" id="KW-0460">Magnesium</keyword>
<keyword evidence="19" id="KW-1185">Reference proteome</keyword>
<dbReference type="PROSITE" id="PS00115">
    <property type="entry name" value="RNA_POL_II_REPEAT"/>
    <property type="match status" value="7"/>
</dbReference>
<evidence type="ECO:0000256" key="6">
    <source>
        <dbReference type="ARBA" id="ARBA00022695"/>
    </source>
</evidence>
<organism evidence="18 19">
    <name type="scientific">Hamiltosporidium magnivora</name>
    <dbReference type="NCBI Taxonomy" id="148818"/>
    <lineage>
        <taxon>Eukaryota</taxon>
        <taxon>Fungi</taxon>
        <taxon>Fungi incertae sedis</taxon>
        <taxon>Microsporidia</taxon>
        <taxon>Dubosqiidae</taxon>
        <taxon>Hamiltosporidium</taxon>
    </lineage>
</organism>
<dbReference type="Proteomes" id="UP000291404">
    <property type="component" value="Unassembled WGS sequence"/>
</dbReference>
<dbReference type="Pfam" id="PF00623">
    <property type="entry name" value="RNA_pol_Rpb1_2"/>
    <property type="match status" value="1"/>
</dbReference>
<dbReference type="InterPro" id="IPR007073">
    <property type="entry name" value="RNA_pol_Rpb1_7"/>
</dbReference>
<dbReference type="STRING" id="148818.A0A4Q9L935"/>
<evidence type="ECO:0000256" key="13">
    <source>
        <dbReference type="ARBA" id="ARBA00023242"/>
    </source>
</evidence>
<dbReference type="GO" id="GO:0046872">
    <property type="term" value="F:metal ion binding"/>
    <property type="evidence" value="ECO:0007669"/>
    <property type="project" value="UniProtKB-KW"/>
</dbReference>
<evidence type="ECO:0000256" key="15">
    <source>
        <dbReference type="RuleBase" id="RU004279"/>
    </source>
</evidence>
<dbReference type="InterPro" id="IPR007080">
    <property type="entry name" value="RNA_pol_Rpb1_1"/>
</dbReference>
<reference evidence="18 19" key="1">
    <citation type="submission" date="2017-12" db="EMBL/GenBank/DDBJ databases">
        <authorList>
            <person name="Pombert J.-F."/>
            <person name="Haag K.L."/>
            <person name="Ebert D."/>
        </authorList>
    </citation>
    <scope>NUCLEOTIDE SEQUENCE [LARGE SCALE GENOMIC DNA]</scope>
    <source>
        <strain evidence="18">BE-OM-2</strain>
    </source>
</reference>
<dbReference type="Gene3D" id="6.10.250.2940">
    <property type="match status" value="1"/>
</dbReference>
<dbReference type="GO" id="GO:0006366">
    <property type="term" value="P:transcription by RNA polymerase II"/>
    <property type="evidence" value="ECO:0007669"/>
    <property type="project" value="InterPro"/>
</dbReference>
<protein>
    <recommendedName>
        <fullName evidence="15">DNA-directed RNA polymerase subunit</fullName>
        <ecNumber evidence="15">2.7.7.6</ecNumber>
    </recommendedName>
</protein>
<evidence type="ECO:0000259" key="17">
    <source>
        <dbReference type="SMART" id="SM00663"/>
    </source>
</evidence>
<dbReference type="GO" id="GO:0005665">
    <property type="term" value="C:RNA polymerase II, core complex"/>
    <property type="evidence" value="ECO:0007669"/>
    <property type="project" value="TreeGrafter"/>
</dbReference>
<feature type="domain" description="RNA polymerase N-terminal" evidence="17">
    <location>
        <begin position="251"/>
        <end position="552"/>
    </location>
</feature>
<dbReference type="InterPro" id="IPR007066">
    <property type="entry name" value="RNA_pol_Rpb1_3"/>
</dbReference>
<evidence type="ECO:0000256" key="1">
    <source>
        <dbReference type="ARBA" id="ARBA00004123"/>
    </source>
</evidence>
<dbReference type="PANTHER" id="PTHR19376:SF37">
    <property type="entry name" value="DNA-DIRECTED RNA POLYMERASE II SUBUNIT RPB1"/>
    <property type="match status" value="1"/>
</dbReference>
<dbReference type="InterPro" id="IPR045867">
    <property type="entry name" value="DNA-dir_RpoC_beta_prime"/>
</dbReference>
<evidence type="ECO:0000256" key="2">
    <source>
        <dbReference type="ARBA" id="ARBA00006460"/>
    </source>
</evidence>
<keyword evidence="7" id="KW-0479">Metal-binding</keyword>